<keyword evidence="7 11" id="KW-0464">Manganese</keyword>
<protein>
    <recommendedName>
        <fullName evidence="1">3'-phosphate/5'-hydroxy nucleic acid ligase</fullName>
        <ecNumber evidence="1">6.5.1.8</ecNumber>
    </recommendedName>
</protein>
<dbReference type="Pfam" id="PF01139">
    <property type="entry name" value="RtcB"/>
    <property type="match status" value="1"/>
</dbReference>
<feature type="binding site" evidence="10">
    <location>
        <begin position="317"/>
        <end position="320"/>
    </location>
    <ligand>
        <name>GMP</name>
        <dbReference type="ChEBI" id="CHEBI:58115"/>
    </ligand>
</feature>
<evidence type="ECO:0000313" key="13">
    <source>
        <dbReference type="Proteomes" id="UP000297890"/>
    </source>
</evidence>
<feature type="binding site" evidence="10">
    <location>
        <begin position="341"/>
        <end position="344"/>
    </location>
    <ligand>
        <name>GMP</name>
        <dbReference type="ChEBI" id="CHEBI:58115"/>
    </ligand>
</feature>
<sequence>MSYNYIRHSEGGKAIKAWTGDMYVEPDALKQLHNVASLPFIHKHVAVMPDVHFGRGATIGSVIPTKGAIVPAAVGVDLGCGMMACQTNLTASQLPDDLRHVRTAIEAMVPHGRTANGDPKNDQGAWNDIDRMPRGVIERLRGLDERYEDIRSRHPRIGHRGVVNHMGTLGTGNHFIELCLDENDSVWVMLHSGSRGPGNRIGSYFIDKAKEEMERYHIMPYLADKDLSYLVEYTELFDDYVEALMWAQDYAAANRKAMMEGTLAAMRASGLPDFHLVKFAVNCHHNYASIEHHYGENVWVTRKGAVRAREGDLGIIPGSMGAKSFIVRGKGNKDSFCSCSHGAGRKMSRTEARKTISLRDHAEATSGIECRVDEDVLDESPAAYKDIDDVMAAQSDLVEVVHTLRQIVNVKG</sequence>
<evidence type="ECO:0000313" key="12">
    <source>
        <dbReference type="EMBL" id="TFZ81279.1"/>
    </source>
</evidence>
<dbReference type="EMBL" id="SRIO01000031">
    <property type="protein sequence ID" value="TFZ81279.1"/>
    <property type="molecule type" value="Genomic_DNA"/>
</dbReference>
<evidence type="ECO:0000256" key="3">
    <source>
        <dbReference type="ARBA" id="ARBA00022723"/>
    </source>
</evidence>
<accession>A0A4Z0F5Q0</accession>
<evidence type="ECO:0000256" key="4">
    <source>
        <dbReference type="ARBA" id="ARBA00022741"/>
    </source>
</evidence>
<feature type="binding site" evidence="10">
    <location>
        <begin position="285"/>
        <end position="286"/>
    </location>
    <ligand>
        <name>GMP</name>
        <dbReference type="ChEBI" id="CHEBI:58115"/>
    </ligand>
</feature>
<dbReference type="InterPro" id="IPR001233">
    <property type="entry name" value="RtcB"/>
</dbReference>
<dbReference type="EC" id="6.5.1.8" evidence="1"/>
<dbReference type="PANTHER" id="PTHR43749:SF2">
    <property type="entry name" value="RNA-SPLICING LIGASE RTCB"/>
    <property type="match status" value="1"/>
</dbReference>
<feature type="binding site" evidence="10">
    <location>
        <begin position="173"/>
        <end position="177"/>
    </location>
    <ligand>
        <name>GMP</name>
        <dbReference type="ChEBI" id="CHEBI:58115"/>
    </ligand>
</feature>
<evidence type="ECO:0000256" key="9">
    <source>
        <dbReference type="PIRSR" id="PIRSR601233-1"/>
    </source>
</evidence>
<name>A0A4Z0F5Q0_9GAMM</name>
<dbReference type="SUPFAM" id="SSF103365">
    <property type="entry name" value="Hypothetical protein PH1602"/>
    <property type="match status" value="1"/>
</dbReference>
<dbReference type="InterPro" id="IPR036025">
    <property type="entry name" value="RtcB-like_sf"/>
</dbReference>
<feature type="active site" description="GMP-histidine intermediate" evidence="9">
    <location>
        <position position="341"/>
    </location>
</feature>
<evidence type="ECO:0000256" key="2">
    <source>
        <dbReference type="ARBA" id="ARBA00022598"/>
    </source>
</evidence>
<comment type="caution">
    <text evidence="12">The sequence shown here is derived from an EMBL/GenBank/DDBJ whole genome shotgun (WGS) entry which is preliminary data.</text>
</comment>
<evidence type="ECO:0000256" key="1">
    <source>
        <dbReference type="ARBA" id="ARBA00012726"/>
    </source>
</evidence>
<dbReference type="GO" id="GO:0170057">
    <property type="term" value="F:RNA ligase (GTP) activity"/>
    <property type="evidence" value="ECO:0007669"/>
    <property type="project" value="UniProtKB-EC"/>
</dbReference>
<comment type="catalytic activity">
    <reaction evidence="8">
        <text>a 3'-end 3'-phospho-ribonucleotide-RNA + a 5'-end dephospho-ribonucleoside-RNA + GTP = a ribonucleotidyl-ribonucleotide-RNA + GMP + diphosphate</text>
        <dbReference type="Rhea" id="RHEA:68076"/>
        <dbReference type="Rhea" id="RHEA-COMP:10463"/>
        <dbReference type="Rhea" id="RHEA-COMP:13936"/>
        <dbReference type="Rhea" id="RHEA-COMP:17355"/>
        <dbReference type="ChEBI" id="CHEBI:33019"/>
        <dbReference type="ChEBI" id="CHEBI:37565"/>
        <dbReference type="ChEBI" id="CHEBI:58115"/>
        <dbReference type="ChEBI" id="CHEBI:83062"/>
        <dbReference type="ChEBI" id="CHEBI:138284"/>
        <dbReference type="ChEBI" id="CHEBI:173118"/>
        <dbReference type="EC" id="6.5.1.8"/>
    </reaction>
</comment>
<keyword evidence="3 11" id="KW-0479">Metal-binding</keyword>
<dbReference type="Gene3D" id="3.90.1860.10">
    <property type="entry name" value="tRNA-splicing ligase RtcB"/>
    <property type="match status" value="1"/>
</dbReference>
<keyword evidence="4 10" id="KW-0547">Nucleotide-binding</keyword>
<evidence type="ECO:0000256" key="10">
    <source>
        <dbReference type="PIRSR" id="PIRSR601233-2"/>
    </source>
</evidence>
<evidence type="ECO:0000256" key="5">
    <source>
        <dbReference type="ARBA" id="ARBA00022800"/>
    </source>
</evidence>
<feature type="binding site" evidence="11">
    <location>
        <position position="285"/>
    </location>
    <ligand>
        <name>Mn(2+)</name>
        <dbReference type="ChEBI" id="CHEBI:29035"/>
        <label>2</label>
    </ligand>
</feature>
<evidence type="ECO:0000256" key="6">
    <source>
        <dbReference type="ARBA" id="ARBA00023134"/>
    </source>
</evidence>
<feature type="binding site" evidence="10">
    <location>
        <position position="411"/>
    </location>
    <ligand>
        <name>GMP</name>
        <dbReference type="ChEBI" id="CHEBI:58115"/>
    </ligand>
</feature>
<dbReference type="GO" id="GO:0042245">
    <property type="term" value="P:RNA repair"/>
    <property type="evidence" value="ECO:0007669"/>
    <property type="project" value="UniProtKB-KW"/>
</dbReference>
<feature type="binding site" evidence="11">
    <location>
        <position position="174"/>
    </location>
    <ligand>
        <name>Mn(2+)</name>
        <dbReference type="ChEBI" id="CHEBI:29035"/>
        <label>1</label>
    </ligand>
</feature>
<dbReference type="OrthoDB" id="9802323at2"/>
<dbReference type="GO" id="GO:0005525">
    <property type="term" value="F:GTP binding"/>
    <property type="evidence" value="ECO:0007669"/>
    <property type="project" value="UniProtKB-KW"/>
</dbReference>
<dbReference type="GO" id="GO:0003909">
    <property type="term" value="F:DNA ligase activity"/>
    <property type="evidence" value="ECO:0007669"/>
    <property type="project" value="TreeGrafter"/>
</dbReference>
<feature type="binding site" evidence="11">
    <location>
        <position position="77"/>
    </location>
    <ligand>
        <name>Mn(2+)</name>
        <dbReference type="ChEBI" id="CHEBI:29035"/>
        <label>1</label>
    </ligand>
</feature>
<dbReference type="AlphaFoldDB" id="A0A4Z0F5Q0"/>
<keyword evidence="5" id="KW-0692">RNA repair</keyword>
<dbReference type="PROSITE" id="PS01288">
    <property type="entry name" value="UPF0027"/>
    <property type="match status" value="1"/>
</dbReference>
<proteinExistence type="predicted"/>
<dbReference type="GO" id="GO:0030145">
    <property type="term" value="F:manganese ion binding"/>
    <property type="evidence" value="ECO:0007669"/>
    <property type="project" value="TreeGrafter"/>
</dbReference>
<evidence type="ECO:0000256" key="7">
    <source>
        <dbReference type="ARBA" id="ARBA00023211"/>
    </source>
</evidence>
<dbReference type="InterPro" id="IPR052915">
    <property type="entry name" value="RtcB-like"/>
</dbReference>
<dbReference type="GO" id="GO:0006396">
    <property type="term" value="P:RNA processing"/>
    <property type="evidence" value="ECO:0007669"/>
    <property type="project" value="InterPro"/>
</dbReference>
<dbReference type="GO" id="GO:0006281">
    <property type="term" value="P:DNA repair"/>
    <property type="evidence" value="ECO:0007669"/>
    <property type="project" value="TreeGrafter"/>
</dbReference>
<organism evidence="12 13">
    <name type="scientific">Candidatus Macondimonas diazotrophica</name>
    <dbReference type="NCBI Taxonomy" id="2305248"/>
    <lineage>
        <taxon>Bacteria</taxon>
        <taxon>Pseudomonadati</taxon>
        <taxon>Pseudomonadota</taxon>
        <taxon>Gammaproteobacteria</taxon>
        <taxon>Chromatiales</taxon>
        <taxon>Ectothiorhodospiraceae</taxon>
        <taxon>Candidatus Macondimonas</taxon>
    </lineage>
</organism>
<keyword evidence="2" id="KW-0436">Ligase</keyword>
<evidence type="ECO:0000256" key="8">
    <source>
        <dbReference type="ARBA" id="ARBA00047746"/>
    </source>
</evidence>
<feature type="binding site" evidence="11">
    <location>
        <position position="191"/>
    </location>
    <ligand>
        <name>Mn(2+)</name>
        <dbReference type="ChEBI" id="CHEBI:29035"/>
        <label>2</label>
    </ligand>
</feature>
<reference evidence="12 13" key="1">
    <citation type="journal article" date="2019" name="ISME J.">
        <title>Candidatus Macondimonas diazotrophica, a novel gammaproteobacterial genus dominating crude-oil-contaminated coastal sediments.</title>
        <authorList>
            <person name="Karthikeyan S."/>
            <person name="Konstantinidis K."/>
        </authorList>
    </citation>
    <scope>NUCLEOTIDE SEQUENCE [LARGE SCALE GENOMIC DNA]</scope>
    <source>
        <strain evidence="12 13">KTK01</strain>
    </source>
</reference>
<keyword evidence="13" id="KW-1185">Reference proteome</keyword>
<evidence type="ECO:0000256" key="11">
    <source>
        <dbReference type="PIRSR" id="PIRSR601233-3"/>
    </source>
</evidence>
<comment type="cofactor">
    <cofactor evidence="11">
        <name>Mn(2+)</name>
        <dbReference type="ChEBI" id="CHEBI:29035"/>
    </cofactor>
    <text evidence="11">Binds 2 manganese ions per subunit.</text>
</comment>
<feature type="binding site" evidence="10">
    <location>
        <position position="324"/>
    </location>
    <ligand>
        <name>GMP</name>
        <dbReference type="ChEBI" id="CHEBI:58115"/>
    </ligand>
</feature>
<gene>
    <name evidence="12" type="ORF">E4680_13155</name>
</gene>
<dbReference type="PANTHER" id="PTHR43749">
    <property type="entry name" value="RNA-SPLICING LIGASE RTCB"/>
    <property type="match status" value="1"/>
</dbReference>
<dbReference type="Proteomes" id="UP000297890">
    <property type="component" value="Unassembled WGS sequence"/>
</dbReference>
<keyword evidence="6 10" id="KW-0342">GTP-binding</keyword>